<dbReference type="Proteomes" id="UP000318669">
    <property type="component" value="Unassembled WGS sequence"/>
</dbReference>
<keyword evidence="5" id="KW-1185">Reference proteome</keyword>
<dbReference type="RefSeq" id="WP_143388256.1">
    <property type="nucleotide sequence ID" value="NZ_VJZL01000026.1"/>
</dbReference>
<dbReference type="PANTHER" id="PTHR15337:SF11">
    <property type="entry name" value="THIOREDOXIN DOMAIN-CONTAINING PROTEIN"/>
    <property type="match status" value="1"/>
</dbReference>
<sequence>MKKSLLLLFLLIGTLGYSQNWKVNFEEAKAEAAKENKNILLVFSGSDWCAPCMKLEKVVWKSEDFQMEAEKKWVLYKADFPKKKANQLSPELSESNKKLAEKYNKNGSFPLVVLLDKTGKVIGITGFKNVSASDYIKLIHSLEVLVKDILPIK</sequence>
<evidence type="ECO:0000313" key="5">
    <source>
        <dbReference type="Proteomes" id="UP000318528"/>
    </source>
</evidence>
<dbReference type="InterPro" id="IPR013766">
    <property type="entry name" value="Thioredoxin_domain"/>
</dbReference>
<gene>
    <name evidence="4" type="ORF">FNW11_13090</name>
    <name evidence="3" type="ORF">FNW12_13220</name>
</gene>
<protein>
    <submittedName>
        <fullName evidence="4">Thioredoxin family protein</fullName>
    </submittedName>
</protein>
<dbReference type="InterPro" id="IPR051099">
    <property type="entry name" value="AGR/TXD"/>
</dbReference>
<feature type="domain" description="Thioredoxin" evidence="2">
    <location>
        <begin position="1"/>
        <end position="144"/>
    </location>
</feature>
<dbReference type="SUPFAM" id="SSF52833">
    <property type="entry name" value="Thioredoxin-like"/>
    <property type="match status" value="1"/>
</dbReference>
<proteinExistence type="predicted"/>
<evidence type="ECO:0000313" key="6">
    <source>
        <dbReference type="Proteomes" id="UP000318669"/>
    </source>
</evidence>
<comment type="caution">
    <text evidence="4">The sequence shown here is derived from an EMBL/GenBank/DDBJ whole genome shotgun (WGS) entry which is preliminary data.</text>
</comment>
<accession>A0A553BGK3</accession>
<evidence type="ECO:0000313" key="3">
    <source>
        <dbReference type="EMBL" id="TRX04769.1"/>
    </source>
</evidence>
<name>A0A553BGK3_9FLAO</name>
<dbReference type="Pfam" id="PF13899">
    <property type="entry name" value="Thioredoxin_7"/>
    <property type="match status" value="1"/>
</dbReference>
<dbReference type="EMBL" id="VJZL01000026">
    <property type="protein sequence ID" value="TRX07355.1"/>
    <property type="molecule type" value="Genomic_DNA"/>
</dbReference>
<dbReference type="PANTHER" id="PTHR15337">
    <property type="entry name" value="ANTERIOR GRADIENT PROTEIN-RELATED"/>
    <property type="match status" value="1"/>
</dbReference>
<dbReference type="Gene3D" id="3.40.30.10">
    <property type="entry name" value="Glutaredoxin"/>
    <property type="match status" value="1"/>
</dbReference>
<evidence type="ECO:0000313" key="4">
    <source>
        <dbReference type="EMBL" id="TRX07355.1"/>
    </source>
</evidence>
<organism evidence="4 6">
    <name type="scientific">Flavobacterium gawalongense</name>
    <dbReference type="NCBI Taxonomy" id="2594432"/>
    <lineage>
        <taxon>Bacteria</taxon>
        <taxon>Pseudomonadati</taxon>
        <taxon>Bacteroidota</taxon>
        <taxon>Flavobacteriia</taxon>
        <taxon>Flavobacteriales</taxon>
        <taxon>Flavobacteriaceae</taxon>
        <taxon>Flavobacterium</taxon>
    </lineage>
</organism>
<dbReference type="InterPro" id="IPR036249">
    <property type="entry name" value="Thioredoxin-like_sf"/>
</dbReference>
<dbReference type="PROSITE" id="PS51352">
    <property type="entry name" value="THIOREDOXIN_2"/>
    <property type="match status" value="1"/>
</dbReference>
<dbReference type="EMBL" id="VJZN01000024">
    <property type="protein sequence ID" value="TRX04769.1"/>
    <property type="molecule type" value="Genomic_DNA"/>
</dbReference>
<keyword evidence="1" id="KW-0732">Signal</keyword>
<dbReference type="AlphaFoldDB" id="A0A553BGK3"/>
<dbReference type="OrthoDB" id="981626at2"/>
<evidence type="ECO:0000259" key="2">
    <source>
        <dbReference type="PROSITE" id="PS51352"/>
    </source>
</evidence>
<evidence type="ECO:0000256" key="1">
    <source>
        <dbReference type="ARBA" id="ARBA00022729"/>
    </source>
</evidence>
<reference evidence="5 6" key="1">
    <citation type="submission" date="2019-07" db="EMBL/GenBank/DDBJ databases">
        <title>Novel species of Flavobacterium.</title>
        <authorList>
            <person name="Liu Q."/>
            <person name="Xin Y.-H."/>
        </authorList>
    </citation>
    <scope>NUCLEOTIDE SEQUENCE [LARGE SCALE GENOMIC DNA]</scope>
    <source>
        <strain evidence="3 5">GSP39</strain>
        <strain evidence="4 6">GSR22</strain>
    </source>
</reference>
<dbReference type="Proteomes" id="UP000318528">
    <property type="component" value="Unassembled WGS sequence"/>
</dbReference>